<dbReference type="InterPro" id="IPR058333">
    <property type="entry name" value="DUF8020"/>
</dbReference>
<dbReference type="Proteomes" id="UP000438448">
    <property type="component" value="Unassembled WGS sequence"/>
</dbReference>
<proteinExistence type="predicted"/>
<sequence length="185" mass="18674">MTVSIQTLGRSVALAVLTAGAVMIGSSTAGATPVTQPTQNVATQQVSATNDTTAHTITATLPAGRFVSNAATHSIDIKDVAGKTTESIPMTLHGKTVPVAATISNNGRSVTLKQIAFTDTGNALINQWVWGVQHGGAVGAIIGCLLGFWFFVLPGCALGAAIGGAVGSPNSGQINATFFRLLSGN</sequence>
<evidence type="ECO:0000256" key="1">
    <source>
        <dbReference type="SAM" id="SignalP"/>
    </source>
</evidence>
<feature type="signal peptide" evidence="1">
    <location>
        <begin position="1"/>
        <end position="31"/>
    </location>
</feature>
<accession>A0A7K0D1D0</accession>
<dbReference type="Pfam" id="PF26059">
    <property type="entry name" value="DUF8020"/>
    <property type="match status" value="1"/>
</dbReference>
<dbReference type="EMBL" id="WEGK01000004">
    <property type="protein sequence ID" value="MQY19517.1"/>
    <property type="molecule type" value="Genomic_DNA"/>
</dbReference>
<dbReference type="OrthoDB" id="4543458at2"/>
<feature type="chain" id="PRO_5029776679" description="DUF8020 domain-containing protein" evidence="1">
    <location>
        <begin position="32"/>
        <end position="185"/>
    </location>
</feature>
<evidence type="ECO:0000259" key="2">
    <source>
        <dbReference type="Pfam" id="PF26059"/>
    </source>
</evidence>
<organism evidence="3 4">
    <name type="scientific">Nocardia macrotermitis</name>
    <dbReference type="NCBI Taxonomy" id="2585198"/>
    <lineage>
        <taxon>Bacteria</taxon>
        <taxon>Bacillati</taxon>
        <taxon>Actinomycetota</taxon>
        <taxon>Actinomycetes</taxon>
        <taxon>Mycobacteriales</taxon>
        <taxon>Nocardiaceae</taxon>
        <taxon>Nocardia</taxon>
    </lineage>
</organism>
<evidence type="ECO:0000313" key="3">
    <source>
        <dbReference type="EMBL" id="MQY19517.1"/>
    </source>
</evidence>
<keyword evidence="1" id="KW-0732">Signal</keyword>
<gene>
    <name evidence="3" type="ORF">NRB20_26070</name>
</gene>
<feature type="domain" description="DUF8020" evidence="2">
    <location>
        <begin position="46"/>
        <end position="113"/>
    </location>
</feature>
<evidence type="ECO:0000313" key="4">
    <source>
        <dbReference type="Proteomes" id="UP000438448"/>
    </source>
</evidence>
<protein>
    <recommendedName>
        <fullName evidence="2">DUF8020 domain-containing protein</fullName>
    </recommendedName>
</protein>
<dbReference type="AlphaFoldDB" id="A0A7K0D1D0"/>
<reference evidence="3 4" key="1">
    <citation type="submission" date="2019-10" db="EMBL/GenBank/DDBJ databases">
        <title>Nocardia macrotermitis sp. nov. and Nocardia aurantia sp. nov., isolated from the gut of fungus growing-termite Macrotermes natalensis.</title>
        <authorList>
            <person name="Benndorf R."/>
            <person name="Schwitalla J."/>
            <person name="Martin K."/>
            <person name="De Beer W."/>
            <person name="Kaster A.-K."/>
            <person name="Vollmers J."/>
            <person name="Poulsen M."/>
            <person name="Beemelmanns C."/>
        </authorList>
    </citation>
    <scope>NUCLEOTIDE SEQUENCE [LARGE SCALE GENOMIC DNA]</scope>
    <source>
        <strain evidence="3 4">RB20</strain>
    </source>
</reference>
<keyword evidence="4" id="KW-1185">Reference proteome</keyword>
<dbReference type="RefSeq" id="WP_153410236.1">
    <property type="nucleotide sequence ID" value="NZ_WEGK01000004.1"/>
</dbReference>
<comment type="caution">
    <text evidence="3">The sequence shown here is derived from an EMBL/GenBank/DDBJ whole genome shotgun (WGS) entry which is preliminary data.</text>
</comment>
<name>A0A7K0D1D0_9NOCA</name>